<protein>
    <recommendedName>
        <fullName evidence="2 3">Single-stranded DNA-binding protein</fullName>
        <shortName evidence="2">SSB</shortName>
    </recommendedName>
</protein>
<dbReference type="InterPro" id="IPR012340">
    <property type="entry name" value="NA-bd_OB-fold"/>
</dbReference>
<reference evidence="6" key="1">
    <citation type="submission" date="2016-11" db="EMBL/GenBank/DDBJ databases">
        <authorList>
            <person name="Varghese N."/>
            <person name="Submissions S."/>
        </authorList>
    </citation>
    <scope>NUCLEOTIDE SEQUENCE [LARGE SCALE GENOMIC DNA]</scope>
    <source>
        <strain evidence="6">DSM 11792</strain>
    </source>
</reference>
<evidence type="ECO:0000256" key="2">
    <source>
        <dbReference type="HAMAP-Rule" id="MF_00984"/>
    </source>
</evidence>
<dbReference type="InterPro" id="IPR000424">
    <property type="entry name" value="Primosome_PriB/ssb"/>
</dbReference>
<evidence type="ECO:0000256" key="3">
    <source>
        <dbReference type="RuleBase" id="RU000524"/>
    </source>
</evidence>
<dbReference type="Proteomes" id="UP000184196">
    <property type="component" value="Unassembled WGS sequence"/>
</dbReference>
<sequence length="138" mass="15723">MYQKWIGIGRLTKDPELRETSDGTPVARFTLAVDRSKDEADFIDIIVWREQAENCVKYLKKGAPAAVEGRLQIRTYEDSQGIRRKAAEIVASRVVFLPNGKKSIEEPPWPDEAPPASRKGKEDKDDFIEEVNFDDIPF</sequence>
<dbReference type="HAMAP" id="MF_00984">
    <property type="entry name" value="SSB"/>
    <property type="match status" value="1"/>
</dbReference>
<evidence type="ECO:0000256" key="4">
    <source>
        <dbReference type="SAM" id="MobiDB-lite"/>
    </source>
</evidence>
<dbReference type="AlphaFoldDB" id="A0A1M4XQZ2"/>
<dbReference type="OrthoDB" id="9809878at2"/>
<dbReference type="Pfam" id="PF00436">
    <property type="entry name" value="SSB"/>
    <property type="match status" value="1"/>
</dbReference>
<proteinExistence type="inferred from homology"/>
<dbReference type="Gene3D" id="2.40.50.140">
    <property type="entry name" value="Nucleic acid-binding proteins"/>
    <property type="match status" value="1"/>
</dbReference>
<keyword evidence="1 2" id="KW-0238">DNA-binding</keyword>
<dbReference type="GO" id="GO:0009295">
    <property type="term" value="C:nucleoid"/>
    <property type="evidence" value="ECO:0007669"/>
    <property type="project" value="TreeGrafter"/>
</dbReference>
<feature type="region of interest" description="Disordered" evidence="4">
    <location>
        <begin position="101"/>
        <end position="124"/>
    </location>
</feature>
<dbReference type="SUPFAM" id="SSF50249">
    <property type="entry name" value="Nucleic acid-binding proteins"/>
    <property type="match status" value="1"/>
</dbReference>
<dbReference type="EMBL" id="FQUW01000012">
    <property type="protein sequence ID" value="SHE95868.1"/>
    <property type="molecule type" value="Genomic_DNA"/>
</dbReference>
<organism evidence="5 6">
    <name type="scientific">Desulfofundulus australicus DSM 11792</name>
    <dbReference type="NCBI Taxonomy" id="1121425"/>
    <lineage>
        <taxon>Bacteria</taxon>
        <taxon>Bacillati</taxon>
        <taxon>Bacillota</taxon>
        <taxon>Clostridia</taxon>
        <taxon>Eubacteriales</taxon>
        <taxon>Peptococcaceae</taxon>
        <taxon>Desulfofundulus</taxon>
    </lineage>
</organism>
<dbReference type="RefSeq" id="WP_073163941.1">
    <property type="nucleotide sequence ID" value="NZ_FQUW01000012.1"/>
</dbReference>
<evidence type="ECO:0000313" key="6">
    <source>
        <dbReference type="Proteomes" id="UP000184196"/>
    </source>
</evidence>
<name>A0A1M4XQZ2_9FIRM</name>
<gene>
    <name evidence="5" type="ORF">SAMN02745218_01134</name>
</gene>
<accession>A0A1M4XQZ2</accession>
<dbReference type="PROSITE" id="PS50935">
    <property type="entry name" value="SSB"/>
    <property type="match status" value="1"/>
</dbReference>
<dbReference type="GO" id="GO:0003697">
    <property type="term" value="F:single-stranded DNA binding"/>
    <property type="evidence" value="ECO:0007669"/>
    <property type="project" value="UniProtKB-UniRule"/>
</dbReference>
<keyword evidence="6" id="KW-1185">Reference proteome</keyword>
<dbReference type="PANTHER" id="PTHR10302:SF27">
    <property type="entry name" value="SINGLE-STRANDED DNA-BINDING PROTEIN"/>
    <property type="match status" value="1"/>
</dbReference>
<evidence type="ECO:0000256" key="1">
    <source>
        <dbReference type="ARBA" id="ARBA00023125"/>
    </source>
</evidence>
<dbReference type="NCBIfam" id="TIGR00621">
    <property type="entry name" value="ssb"/>
    <property type="match status" value="1"/>
</dbReference>
<comment type="subunit">
    <text evidence="2">Homotetramer.</text>
</comment>
<dbReference type="PANTHER" id="PTHR10302">
    <property type="entry name" value="SINGLE-STRANDED DNA-BINDING PROTEIN"/>
    <property type="match status" value="1"/>
</dbReference>
<dbReference type="CDD" id="cd04496">
    <property type="entry name" value="SSB_OBF"/>
    <property type="match status" value="1"/>
</dbReference>
<comment type="caution">
    <text evidence="2">Lacks conserved residue(s) required for the propagation of feature annotation.</text>
</comment>
<dbReference type="GO" id="GO:0006260">
    <property type="term" value="P:DNA replication"/>
    <property type="evidence" value="ECO:0007669"/>
    <property type="project" value="InterPro"/>
</dbReference>
<dbReference type="InterPro" id="IPR011344">
    <property type="entry name" value="ssDNA-bd"/>
</dbReference>
<evidence type="ECO:0000313" key="5">
    <source>
        <dbReference type="EMBL" id="SHE95868.1"/>
    </source>
</evidence>